<gene>
    <name evidence="3" type="ordered locus">Plabr_3162</name>
</gene>
<dbReference type="CDD" id="cd02652">
    <property type="entry name" value="nuc_hydro_2"/>
    <property type="match status" value="1"/>
</dbReference>
<dbReference type="Pfam" id="PF01156">
    <property type="entry name" value="IU_nuc_hydro"/>
    <property type="match status" value="1"/>
</dbReference>
<keyword evidence="1" id="KW-0732">Signal</keyword>
<dbReference type="SUPFAM" id="SSF53590">
    <property type="entry name" value="Nucleoside hydrolase"/>
    <property type="match status" value="1"/>
</dbReference>
<dbReference type="EMBL" id="CP002546">
    <property type="protein sequence ID" value="ADY60759.1"/>
    <property type="molecule type" value="Genomic_DNA"/>
</dbReference>
<dbReference type="AlphaFoldDB" id="F0SIT5"/>
<feature type="signal peptide" evidence="1">
    <location>
        <begin position="1"/>
        <end position="28"/>
    </location>
</feature>
<evidence type="ECO:0000313" key="4">
    <source>
        <dbReference type="Proteomes" id="UP000006860"/>
    </source>
</evidence>
<organism evidence="3 4">
    <name type="scientific">Rubinisphaera brasiliensis (strain ATCC 49424 / DSM 5305 / JCM 21570 / IAM 15109 / NBRC 103401 / IFAM 1448)</name>
    <name type="common">Planctomyces brasiliensis</name>
    <dbReference type="NCBI Taxonomy" id="756272"/>
    <lineage>
        <taxon>Bacteria</taxon>
        <taxon>Pseudomonadati</taxon>
        <taxon>Planctomycetota</taxon>
        <taxon>Planctomycetia</taxon>
        <taxon>Planctomycetales</taxon>
        <taxon>Planctomycetaceae</taxon>
        <taxon>Rubinisphaera</taxon>
    </lineage>
</organism>
<dbReference type="PANTHER" id="PTHR43264">
    <property type="match status" value="1"/>
</dbReference>
<name>F0SIT5_RUBBR</name>
<dbReference type="HOGENOM" id="CLU_055874_0_0_0"/>
<dbReference type="InterPro" id="IPR036452">
    <property type="entry name" value="Ribo_hydro-like"/>
</dbReference>
<feature type="chain" id="PRO_5003258579" evidence="1">
    <location>
        <begin position="29"/>
        <end position="349"/>
    </location>
</feature>
<reference evidence="4" key="1">
    <citation type="submission" date="2011-02" db="EMBL/GenBank/DDBJ databases">
        <title>The complete genome of Planctomyces brasiliensis DSM 5305.</title>
        <authorList>
            <person name="Lucas S."/>
            <person name="Copeland A."/>
            <person name="Lapidus A."/>
            <person name="Bruce D."/>
            <person name="Goodwin L."/>
            <person name="Pitluck S."/>
            <person name="Kyrpides N."/>
            <person name="Mavromatis K."/>
            <person name="Pagani I."/>
            <person name="Ivanova N."/>
            <person name="Ovchinnikova G."/>
            <person name="Lu M."/>
            <person name="Detter J.C."/>
            <person name="Han C."/>
            <person name="Land M."/>
            <person name="Hauser L."/>
            <person name="Markowitz V."/>
            <person name="Cheng J.-F."/>
            <person name="Hugenholtz P."/>
            <person name="Woyke T."/>
            <person name="Wu D."/>
            <person name="Tindall B."/>
            <person name="Pomrenke H.G."/>
            <person name="Brambilla E."/>
            <person name="Klenk H.-P."/>
            <person name="Eisen J.A."/>
        </authorList>
    </citation>
    <scope>NUCLEOTIDE SEQUENCE [LARGE SCALE GENOMIC DNA]</scope>
    <source>
        <strain evidence="4">ATCC 49424 / DSM 5305 / JCM 21570 / NBRC 103401 / IFAM 1448</strain>
    </source>
</reference>
<dbReference type="KEGG" id="pbs:Plabr_3162"/>
<evidence type="ECO:0000259" key="2">
    <source>
        <dbReference type="Pfam" id="PF01156"/>
    </source>
</evidence>
<dbReference type="eggNOG" id="COG1957">
    <property type="taxonomic scope" value="Bacteria"/>
</dbReference>
<dbReference type="OrthoDB" id="209323at2"/>
<accession>F0SIT5</accession>
<feature type="domain" description="Inosine/uridine-preferring nucleoside hydrolase" evidence="2">
    <location>
        <begin position="34"/>
        <end position="306"/>
    </location>
</feature>
<dbReference type="Gene3D" id="3.90.245.10">
    <property type="entry name" value="Ribonucleoside hydrolase-like"/>
    <property type="match status" value="1"/>
</dbReference>
<sequence>MRNQLKMLTAVICCSWAVLGLHHSSATAGEPVRVVFDTDITGDVDDVLALAMLHTLADREECVLEAVTISKINPLAAPFVDAVNTYYGRPDIPIGVTRDAQRRDSKYLHIVEQKENGQFRYPHDLLSGDDAPDAVSVLRKTLAAAEDNSLVLIQVGLAANLADLLESKADDISPLSGVELVRQKVKLLSVMAGAFRAVRNDTHFLEANVRNGIGSMQRLADQWPDDVPVVWSDFLIGIAAAYPRESIKRDFEYEPGHIVKEAYLAYCGPEHDRPTWDLTSVLYAVRPEDDYFGLSETGKVTVEKDGFTRFEPKPNGRDRYLTMSPKQTIRVVEALRYLVSQPPLEAAAD</sequence>
<keyword evidence="3" id="KW-0378">Hydrolase</keyword>
<keyword evidence="4" id="KW-1185">Reference proteome</keyword>
<dbReference type="Proteomes" id="UP000006860">
    <property type="component" value="Chromosome"/>
</dbReference>
<evidence type="ECO:0000313" key="3">
    <source>
        <dbReference type="EMBL" id="ADY60759.1"/>
    </source>
</evidence>
<dbReference type="STRING" id="756272.Plabr_3162"/>
<proteinExistence type="predicted"/>
<dbReference type="GO" id="GO:0016799">
    <property type="term" value="F:hydrolase activity, hydrolyzing N-glycosyl compounds"/>
    <property type="evidence" value="ECO:0007669"/>
    <property type="project" value="InterPro"/>
</dbReference>
<protein>
    <submittedName>
        <fullName evidence="3">Inosine/uridine-preferring nucleoside hydrolase</fullName>
    </submittedName>
</protein>
<dbReference type="InterPro" id="IPR001910">
    <property type="entry name" value="Inosine/uridine_hydrolase_dom"/>
</dbReference>
<dbReference type="PANTHER" id="PTHR43264:SF1">
    <property type="entry name" value="INOSINE_URIDINE-PREFERRING NUCLEOSIDE HYDROLASE DOMAIN-CONTAINING PROTEIN"/>
    <property type="match status" value="1"/>
</dbReference>
<evidence type="ECO:0000256" key="1">
    <source>
        <dbReference type="SAM" id="SignalP"/>
    </source>
</evidence>